<evidence type="ECO:0000313" key="11">
    <source>
        <dbReference type="Proteomes" id="UP000184268"/>
    </source>
</evidence>
<feature type="transmembrane region" description="Helical" evidence="8">
    <location>
        <begin position="21"/>
        <end position="40"/>
    </location>
</feature>
<evidence type="ECO:0000256" key="3">
    <source>
        <dbReference type="ARBA" id="ARBA00022618"/>
    </source>
</evidence>
<sequence>MTTDKPSLTRIILNDLWQHKGLLVLGLAVVITAFAVIWSAQESRRLTAQWNNLLQERDHLDVHWRHLLLEEQTLAEHSRIDRLARNQLEMNRPNPAQERVVRLP</sequence>
<dbReference type="STRING" id="299255.SAMN02745129_3512"/>
<keyword evidence="3 8" id="KW-0132">Cell division</keyword>
<dbReference type="PANTHER" id="PTHR37479">
    <property type="entry name" value="CELL DIVISION PROTEIN FTSL"/>
    <property type="match status" value="1"/>
</dbReference>
<reference evidence="10 11" key="1">
    <citation type="submission" date="2016-11" db="EMBL/GenBank/DDBJ databases">
        <authorList>
            <person name="Jaros S."/>
            <person name="Januszkiewicz K."/>
            <person name="Wedrychowicz H."/>
        </authorList>
    </citation>
    <scope>NUCLEOTIDE SEQUENCE [LARGE SCALE GENOMIC DNA]</scope>
    <source>
        <strain evidence="10 11">DSM 16917</strain>
    </source>
</reference>
<evidence type="ECO:0000256" key="8">
    <source>
        <dbReference type="HAMAP-Rule" id="MF_00910"/>
    </source>
</evidence>
<dbReference type="NCBIfam" id="TIGR02209">
    <property type="entry name" value="ftsL_broad"/>
    <property type="match status" value="1"/>
</dbReference>
<name>A0A1M5XG60_9GAMM</name>
<protein>
    <recommendedName>
        <fullName evidence="8 9">Cell division protein FtsL</fullName>
    </recommendedName>
</protein>
<comment type="subcellular location">
    <subcellularLocation>
        <location evidence="8">Cell inner membrane</location>
        <topology evidence="8">Single-pass type II membrane protein</topology>
    </subcellularLocation>
    <subcellularLocation>
        <location evidence="1">Cell membrane</location>
        <topology evidence="1">Single-pass type II membrane protein</topology>
    </subcellularLocation>
    <text evidence="8">Localizes to the division septum where it forms a ring structure.</text>
</comment>
<comment type="similarity">
    <text evidence="8">Belongs to the FtsL family.</text>
</comment>
<dbReference type="Proteomes" id="UP000184268">
    <property type="component" value="Unassembled WGS sequence"/>
</dbReference>
<evidence type="ECO:0000256" key="5">
    <source>
        <dbReference type="ARBA" id="ARBA00022989"/>
    </source>
</evidence>
<keyword evidence="7 8" id="KW-0131">Cell cycle</keyword>
<evidence type="ECO:0000256" key="4">
    <source>
        <dbReference type="ARBA" id="ARBA00022692"/>
    </source>
</evidence>
<keyword evidence="11" id="KW-1185">Reference proteome</keyword>
<dbReference type="GO" id="GO:0032153">
    <property type="term" value="C:cell division site"/>
    <property type="evidence" value="ECO:0007669"/>
    <property type="project" value="UniProtKB-UniRule"/>
</dbReference>
<dbReference type="GO" id="GO:0005886">
    <property type="term" value="C:plasma membrane"/>
    <property type="evidence" value="ECO:0007669"/>
    <property type="project" value="UniProtKB-SubCell"/>
</dbReference>
<evidence type="ECO:0000256" key="2">
    <source>
        <dbReference type="ARBA" id="ARBA00022475"/>
    </source>
</evidence>
<proteinExistence type="inferred from homology"/>
<keyword evidence="4 8" id="KW-0812">Transmembrane</keyword>
<evidence type="ECO:0000256" key="1">
    <source>
        <dbReference type="ARBA" id="ARBA00004401"/>
    </source>
</evidence>
<dbReference type="Pfam" id="PF04999">
    <property type="entry name" value="FtsL"/>
    <property type="match status" value="1"/>
</dbReference>
<keyword evidence="6 8" id="KW-0472">Membrane</keyword>
<dbReference type="EMBL" id="FQXG01000005">
    <property type="protein sequence ID" value="SHH98729.1"/>
    <property type="molecule type" value="Genomic_DNA"/>
</dbReference>
<keyword evidence="8" id="KW-0997">Cell inner membrane</keyword>
<dbReference type="RefSeq" id="WP_067661586.1">
    <property type="nucleotide sequence ID" value="NZ_FQXG01000005.1"/>
</dbReference>
<dbReference type="HAMAP" id="MF_00910">
    <property type="entry name" value="FtsL"/>
    <property type="match status" value="1"/>
</dbReference>
<evidence type="ECO:0000256" key="9">
    <source>
        <dbReference type="NCBIfam" id="TIGR02209"/>
    </source>
</evidence>
<gene>
    <name evidence="8" type="primary">ftsL</name>
    <name evidence="10" type="ORF">SAMN02745129_3512</name>
</gene>
<dbReference type="InterPro" id="IPR011922">
    <property type="entry name" value="Cell_div_FtsL"/>
</dbReference>
<accession>A0A1M5XG60</accession>
<evidence type="ECO:0000313" key="10">
    <source>
        <dbReference type="EMBL" id="SHH98729.1"/>
    </source>
</evidence>
<comment type="function">
    <text evidence="8">Essential cell division protein. May link together the upstream cell division proteins, which are predominantly cytoplasmic, with the downstream cell division proteins, which are predominantly periplasmic.</text>
</comment>
<keyword evidence="2 8" id="KW-1003">Cell membrane</keyword>
<dbReference type="PANTHER" id="PTHR37479:SF1">
    <property type="entry name" value="CELL DIVISION PROTEIN FTSL"/>
    <property type="match status" value="1"/>
</dbReference>
<evidence type="ECO:0000256" key="7">
    <source>
        <dbReference type="ARBA" id="ARBA00023306"/>
    </source>
</evidence>
<dbReference type="AlphaFoldDB" id="A0A1M5XG60"/>
<dbReference type="OrthoDB" id="6196803at2"/>
<organism evidence="10 11">
    <name type="scientific">Ferrimonas marina</name>
    <dbReference type="NCBI Taxonomy" id="299255"/>
    <lineage>
        <taxon>Bacteria</taxon>
        <taxon>Pseudomonadati</taxon>
        <taxon>Pseudomonadota</taxon>
        <taxon>Gammaproteobacteria</taxon>
        <taxon>Alteromonadales</taxon>
        <taxon>Ferrimonadaceae</taxon>
        <taxon>Ferrimonas</taxon>
    </lineage>
</organism>
<dbReference type="GO" id="GO:0043093">
    <property type="term" value="P:FtsZ-dependent cytokinesis"/>
    <property type="evidence" value="ECO:0007669"/>
    <property type="project" value="UniProtKB-UniRule"/>
</dbReference>
<comment type="subunit">
    <text evidence="8">Part of a complex composed of FtsB, FtsL and FtsQ.</text>
</comment>
<evidence type="ECO:0000256" key="6">
    <source>
        <dbReference type="ARBA" id="ARBA00023136"/>
    </source>
</evidence>
<keyword evidence="5 8" id="KW-1133">Transmembrane helix</keyword>